<evidence type="ECO:0000256" key="1">
    <source>
        <dbReference type="SAM" id="MobiDB-lite"/>
    </source>
</evidence>
<proteinExistence type="predicted"/>
<feature type="compositionally biased region" description="Low complexity" evidence="1">
    <location>
        <begin position="70"/>
        <end position="84"/>
    </location>
</feature>
<dbReference type="EMBL" id="FLUV01002692">
    <property type="protein sequence ID" value="SBW29135.1"/>
    <property type="molecule type" value="Genomic_DNA"/>
</dbReference>
<feature type="region of interest" description="Disordered" evidence="1">
    <location>
        <begin position="42"/>
        <end position="93"/>
    </location>
</feature>
<keyword evidence="2" id="KW-0812">Transmembrane</keyword>
<name>A0A1C3PH40_9ACTN</name>
<evidence type="ECO:0000256" key="2">
    <source>
        <dbReference type="SAM" id="Phobius"/>
    </source>
</evidence>
<evidence type="ECO:0000313" key="3">
    <source>
        <dbReference type="EMBL" id="SBW29135.1"/>
    </source>
</evidence>
<evidence type="ECO:0000313" key="4">
    <source>
        <dbReference type="Proteomes" id="UP000199013"/>
    </source>
</evidence>
<keyword evidence="2" id="KW-1133">Transmembrane helix</keyword>
<feature type="transmembrane region" description="Helical" evidence="2">
    <location>
        <begin position="12"/>
        <end position="31"/>
    </location>
</feature>
<organism evidence="3 4">
    <name type="scientific">Candidatus Protofrankia californiensis</name>
    <dbReference type="NCBI Taxonomy" id="1839754"/>
    <lineage>
        <taxon>Bacteria</taxon>
        <taxon>Bacillati</taxon>
        <taxon>Actinomycetota</taxon>
        <taxon>Actinomycetes</taxon>
        <taxon>Frankiales</taxon>
        <taxon>Frankiaceae</taxon>
        <taxon>Protofrankia</taxon>
    </lineage>
</organism>
<dbReference type="AlphaFoldDB" id="A0A1C3PH40"/>
<sequence length="268" mass="28528">MLVNQADWPVRRLVGLLVTTGAVTVTAGILIGRYMIPSSYSAGIQGQPAPRTDTRPTSATSNAVPPIVATRTTPTGRETTTPPTQAAGQIPGMPTRVNEFGIPVGYPHTEAGAISACGNYVAAYSAAYNREPSHIYAIFNSISEISAANKLANRIIEVDKNNSIGYGVSSISDPKISFNSRVLGFEVQQKTPDSATVSIWSSASFGAYANTDAKLLPQVRWGTDVCTVRWLEDDWKIIDASDGPVGPSITERAAEGYQRFTYVGGPQS</sequence>
<protein>
    <submittedName>
        <fullName evidence="3">Uncharacterized protein</fullName>
    </submittedName>
</protein>
<gene>
    <name evidence="3" type="ORF">FDG2_6489</name>
</gene>
<accession>A0A1C3PH40</accession>
<keyword evidence="2" id="KW-0472">Membrane</keyword>
<dbReference type="Proteomes" id="UP000199013">
    <property type="component" value="Unassembled WGS sequence"/>
</dbReference>
<keyword evidence="4" id="KW-1185">Reference proteome</keyword>
<reference evidence="4" key="1">
    <citation type="submission" date="2016-02" db="EMBL/GenBank/DDBJ databases">
        <authorList>
            <person name="Wibberg D."/>
        </authorList>
    </citation>
    <scope>NUCLEOTIDE SEQUENCE [LARGE SCALE GENOMIC DNA]</scope>
</reference>